<dbReference type="PANTHER" id="PTHR31157:SF1">
    <property type="entry name" value="SCP DOMAIN-CONTAINING PROTEIN"/>
    <property type="match status" value="1"/>
</dbReference>
<sequence length="167" mass="18388">MPRKSIIQLPAFFIMVAALMSCSPAQPVAEATPPPATYRVVRSKMNDDILYYVNQHRAAMGLSKLQSFDAATVQAYNHSKNMATGRTPFGHTGFEGRVNAIAKTEGRMSASAENVAYGELTAREVVQGWLKSPGHKKNIEGNYALTGIGTYTDNRGIIFFTQIFLRR</sequence>
<dbReference type="InterPro" id="IPR035940">
    <property type="entry name" value="CAP_sf"/>
</dbReference>
<evidence type="ECO:0000256" key="1">
    <source>
        <dbReference type="SAM" id="SignalP"/>
    </source>
</evidence>
<dbReference type="RefSeq" id="WP_257574612.1">
    <property type="nucleotide sequence ID" value="NZ_FNNO01000001.1"/>
</dbReference>
<gene>
    <name evidence="3" type="ORF">SAMN05444410_101128</name>
</gene>
<feature type="chain" id="PRO_5036459186" evidence="1">
    <location>
        <begin position="26"/>
        <end position="167"/>
    </location>
</feature>
<evidence type="ECO:0000313" key="3">
    <source>
        <dbReference type="EMBL" id="SDW05613.1"/>
    </source>
</evidence>
<dbReference type="AlphaFoldDB" id="A0A8X8I878"/>
<feature type="signal peptide" evidence="1">
    <location>
        <begin position="1"/>
        <end position="25"/>
    </location>
</feature>
<organism evidence="3 4">
    <name type="scientific">Hydrobacter penzbergensis</name>
    <dbReference type="NCBI Taxonomy" id="1235997"/>
    <lineage>
        <taxon>Bacteria</taxon>
        <taxon>Pseudomonadati</taxon>
        <taxon>Bacteroidota</taxon>
        <taxon>Chitinophagia</taxon>
        <taxon>Chitinophagales</taxon>
        <taxon>Chitinophagaceae</taxon>
        <taxon>Hydrobacter</taxon>
    </lineage>
</organism>
<dbReference type="Pfam" id="PF00188">
    <property type="entry name" value="CAP"/>
    <property type="match status" value="1"/>
</dbReference>
<dbReference type="SUPFAM" id="SSF55797">
    <property type="entry name" value="PR-1-like"/>
    <property type="match status" value="1"/>
</dbReference>
<accession>A0A8X8I878</accession>
<evidence type="ECO:0000313" key="4">
    <source>
        <dbReference type="Proteomes" id="UP000198711"/>
    </source>
</evidence>
<dbReference type="Gene3D" id="3.40.33.10">
    <property type="entry name" value="CAP"/>
    <property type="match status" value="1"/>
</dbReference>
<dbReference type="EMBL" id="FNNO01000001">
    <property type="protein sequence ID" value="SDW05613.1"/>
    <property type="molecule type" value="Genomic_DNA"/>
</dbReference>
<dbReference type="InterPro" id="IPR014044">
    <property type="entry name" value="CAP_dom"/>
</dbReference>
<evidence type="ECO:0000259" key="2">
    <source>
        <dbReference type="Pfam" id="PF00188"/>
    </source>
</evidence>
<proteinExistence type="predicted"/>
<dbReference type="PANTHER" id="PTHR31157">
    <property type="entry name" value="SCP DOMAIN-CONTAINING PROTEIN"/>
    <property type="match status" value="1"/>
</dbReference>
<dbReference type="PROSITE" id="PS51257">
    <property type="entry name" value="PROKAR_LIPOPROTEIN"/>
    <property type="match status" value="1"/>
</dbReference>
<dbReference type="CDD" id="cd05379">
    <property type="entry name" value="CAP_bacterial"/>
    <property type="match status" value="1"/>
</dbReference>
<keyword evidence="1" id="KW-0732">Signal</keyword>
<feature type="domain" description="SCP" evidence="2">
    <location>
        <begin position="50"/>
        <end position="164"/>
    </location>
</feature>
<reference evidence="3 4" key="1">
    <citation type="submission" date="2016-10" db="EMBL/GenBank/DDBJ databases">
        <authorList>
            <person name="Varghese N."/>
            <person name="Submissions S."/>
        </authorList>
    </citation>
    <scope>NUCLEOTIDE SEQUENCE [LARGE SCALE GENOMIC DNA]</scope>
    <source>
        <strain evidence="3 4">DSM 25353</strain>
    </source>
</reference>
<keyword evidence="4" id="KW-1185">Reference proteome</keyword>
<protein>
    <submittedName>
        <fullName evidence="3">Uncharacterized conserved protein YkwD, contains CAP (CSP/antigen 5/PR1) domain</fullName>
    </submittedName>
</protein>
<comment type="caution">
    <text evidence="3">The sequence shown here is derived from an EMBL/GenBank/DDBJ whole genome shotgun (WGS) entry which is preliminary data.</text>
</comment>
<name>A0A8X8I878_9BACT</name>
<dbReference type="Proteomes" id="UP000198711">
    <property type="component" value="Unassembled WGS sequence"/>
</dbReference>